<organism evidence="1 2">
    <name type="scientific">Leptospira weilii serovar Ranarum str. ICFT</name>
    <dbReference type="NCBI Taxonomy" id="1218598"/>
    <lineage>
        <taxon>Bacteria</taxon>
        <taxon>Pseudomonadati</taxon>
        <taxon>Spirochaetota</taxon>
        <taxon>Spirochaetia</taxon>
        <taxon>Leptospirales</taxon>
        <taxon>Leptospiraceae</taxon>
        <taxon>Leptospira</taxon>
    </lineage>
</organism>
<dbReference type="Proteomes" id="UP000012313">
    <property type="component" value="Unassembled WGS sequence"/>
</dbReference>
<evidence type="ECO:0000313" key="1">
    <source>
        <dbReference type="EMBL" id="EMY77922.1"/>
    </source>
</evidence>
<evidence type="ECO:0000313" key="2">
    <source>
        <dbReference type="Proteomes" id="UP000012313"/>
    </source>
</evidence>
<reference evidence="1" key="1">
    <citation type="submission" date="2013-03" db="EMBL/GenBank/DDBJ databases">
        <authorList>
            <person name="Harkins D.M."/>
            <person name="Durkin A.S."/>
            <person name="Brinkac L.M."/>
            <person name="Haft D.H."/>
            <person name="Selengut J.D."/>
            <person name="Sanka R."/>
            <person name="DePew J."/>
            <person name="Purushe J."/>
            <person name="Hartskeerl R.A."/>
            <person name="Ahmed A."/>
            <person name="van der Linden H."/>
            <person name="Goris M.G.A."/>
            <person name="Vinetz J.M."/>
            <person name="Sutton G.G."/>
            <person name="Nierman W.C."/>
            <person name="Fouts D.E."/>
        </authorList>
    </citation>
    <scope>NUCLEOTIDE SEQUENCE [LARGE SCALE GENOMIC DNA]</scope>
    <source>
        <strain evidence="1">ICFT</strain>
    </source>
</reference>
<protein>
    <submittedName>
        <fullName evidence="1">Uncharacterized protein</fullName>
    </submittedName>
</protein>
<comment type="caution">
    <text evidence="1">The sequence shown here is derived from an EMBL/GenBank/DDBJ whole genome shotgun (WGS) entry which is preliminary data.</text>
</comment>
<dbReference type="EMBL" id="AOHC02000029">
    <property type="protein sequence ID" value="EMY77922.1"/>
    <property type="molecule type" value="Genomic_DNA"/>
</dbReference>
<keyword evidence="2" id="KW-1185">Reference proteome</keyword>
<proteinExistence type="predicted"/>
<accession>N1WKP4</accession>
<sequence length="47" mass="5378">MSNTNSSYLFVRMQNSKSLAMGFCRKSFAKLRDSIRADSFLNAVIRD</sequence>
<name>N1WKP4_9LEPT</name>
<dbReference type="AlphaFoldDB" id="N1WKP4"/>
<gene>
    <name evidence="1" type="ORF">LEP1GSC060_2672</name>
</gene>
<dbReference type="STRING" id="1218598.LEP1GSC060_2672"/>